<gene>
    <name evidence="1" type="ORF">AAG570_012796</name>
</gene>
<comment type="caution">
    <text evidence="1">The sequence shown here is derived from an EMBL/GenBank/DDBJ whole genome shotgun (WGS) entry which is preliminary data.</text>
</comment>
<dbReference type="InterPro" id="IPR043502">
    <property type="entry name" value="DNA/RNA_pol_sf"/>
</dbReference>
<sequence>MNANNISRILSNVANLVATLSLYRLRTASQFLVQTALHLGEATSLEKKCQRDTSKMQDYQAFLEEYLDLGHMSIAQTPSAYVIPHTSVFKKGSNQIRVVFNASAPDIDGISLNDRLSTGPKLQSDLSKIISKFRTHSRTMHRYSPLYRSHHRPGLVTNPFV</sequence>
<proteinExistence type="predicted"/>
<protein>
    <submittedName>
        <fullName evidence="1">Uncharacterized protein</fullName>
    </submittedName>
</protein>
<dbReference type="AlphaFoldDB" id="A0ABD0YRB4"/>
<keyword evidence="2" id="KW-1185">Reference proteome</keyword>
<dbReference type="SUPFAM" id="SSF56672">
    <property type="entry name" value="DNA/RNA polymerases"/>
    <property type="match status" value="1"/>
</dbReference>
<dbReference type="Proteomes" id="UP001558652">
    <property type="component" value="Unassembled WGS sequence"/>
</dbReference>
<dbReference type="PANTHER" id="PTHR47331">
    <property type="entry name" value="PHD-TYPE DOMAIN-CONTAINING PROTEIN"/>
    <property type="match status" value="1"/>
</dbReference>
<evidence type="ECO:0000313" key="1">
    <source>
        <dbReference type="EMBL" id="KAL1129852.1"/>
    </source>
</evidence>
<dbReference type="PANTHER" id="PTHR47331:SF5">
    <property type="entry name" value="RIBONUCLEASE H"/>
    <property type="match status" value="1"/>
</dbReference>
<reference evidence="1 2" key="1">
    <citation type="submission" date="2024-07" db="EMBL/GenBank/DDBJ databases">
        <title>Chromosome-level genome assembly of the water stick insect Ranatra chinensis (Heteroptera: Nepidae).</title>
        <authorList>
            <person name="Liu X."/>
        </authorList>
    </citation>
    <scope>NUCLEOTIDE SEQUENCE [LARGE SCALE GENOMIC DNA]</scope>
    <source>
        <strain evidence="1">Cailab_2021Rc</strain>
        <tissue evidence="1">Muscle</tissue>
    </source>
</reference>
<dbReference type="GO" id="GO:0071897">
    <property type="term" value="P:DNA biosynthetic process"/>
    <property type="evidence" value="ECO:0007669"/>
    <property type="project" value="UniProtKB-ARBA"/>
</dbReference>
<evidence type="ECO:0000313" key="2">
    <source>
        <dbReference type="Proteomes" id="UP001558652"/>
    </source>
</evidence>
<organism evidence="1 2">
    <name type="scientific">Ranatra chinensis</name>
    <dbReference type="NCBI Taxonomy" id="642074"/>
    <lineage>
        <taxon>Eukaryota</taxon>
        <taxon>Metazoa</taxon>
        <taxon>Ecdysozoa</taxon>
        <taxon>Arthropoda</taxon>
        <taxon>Hexapoda</taxon>
        <taxon>Insecta</taxon>
        <taxon>Pterygota</taxon>
        <taxon>Neoptera</taxon>
        <taxon>Paraneoptera</taxon>
        <taxon>Hemiptera</taxon>
        <taxon>Heteroptera</taxon>
        <taxon>Panheteroptera</taxon>
        <taxon>Nepomorpha</taxon>
        <taxon>Nepidae</taxon>
        <taxon>Ranatrinae</taxon>
        <taxon>Ranatra</taxon>
    </lineage>
</organism>
<name>A0ABD0YRB4_9HEMI</name>
<accession>A0ABD0YRB4</accession>
<dbReference type="EMBL" id="JBFDAA010000008">
    <property type="protein sequence ID" value="KAL1129852.1"/>
    <property type="molecule type" value="Genomic_DNA"/>
</dbReference>